<dbReference type="InterPro" id="IPR005627">
    <property type="entry name" value="CutC-like"/>
</dbReference>
<evidence type="ECO:0000256" key="1">
    <source>
        <dbReference type="ARBA" id="ARBA00007768"/>
    </source>
</evidence>
<dbReference type="Pfam" id="PF03932">
    <property type="entry name" value="CutC"/>
    <property type="match status" value="1"/>
</dbReference>
<comment type="similarity">
    <text evidence="1">Belongs to the CutC family.</text>
</comment>
<evidence type="ECO:0000313" key="3">
    <source>
        <dbReference type="EMBL" id="KAI92643.1"/>
    </source>
</evidence>
<dbReference type="InterPro" id="IPR036822">
    <property type="entry name" value="CutC-like_dom_sf"/>
</dbReference>
<comment type="caution">
    <text evidence="3">The sequence shown here is derived from an EMBL/GenBank/DDBJ whole genome shotgun (WGS) entry which is preliminary data.</text>
</comment>
<evidence type="ECO:0000256" key="2">
    <source>
        <dbReference type="ARBA" id="ARBA00019014"/>
    </source>
</evidence>
<evidence type="ECO:0000313" key="4">
    <source>
        <dbReference type="Proteomes" id="UP000004057"/>
    </source>
</evidence>
<accession>A0AAI9T3B9</accession>
<dbReference type="PANTHER" id="PTHR12598:SF0">
    <property type="entry name" value="COPPER HOMEOSTASIS PROTEIN CUTC HOMOLOG"/>
    <property type="match status" value="1"/>
</dbReference>
<dbReference type="PANTHER" id="PTHR12598">
    <property type="entry name" value="COPPER HOMEOSTASIS PROTEIN CUTC"/>
    <property type="match status" value="1"/>
</dbReference>
<organism evidence="3 4">
    <name type="scientific">Spiroplasma melliferum KC3</name>
    <dbReference type="NCBI Taxonomy" id="570509"/>
    <lineage>
        <taxon>Bacteria</taxon>
        <taxon>Bacillati</taxon>
        <taxon>Mycoplasmatota</taxon>
        <taxon>Mollicutes</taxon>
        <taxon>Entomoplasmatales</taxon>
        <taxon>Spiroplasmataceae</taxon>
        <taxon>Spiroplasma</taxon>
    </lineage>
</organism>
<sequence>MFIEVIARNYQECQIIEQAGNIDRIELCTNLSQGGFTPPYAVIRECTEQIKVPIRVMVRHRDTDFYCPSDEYFQLKKDIAYIKTTKAEGIVVGILTPNHQIDLLRMQELITLAYPLAVTFHRAFDLIKDKVTAIQQLAQLGVSTILTQGGITPIMENLVTLQNLRNYGVQIQGGSGINLTNYQEVSHYCDAIHLGSAVHYDGTWNTELDVTKLQQLK</sequence>
<dbReference type="Gene3D" id="3.20.20.380">
    <property type="entry name" value="Copper homeostasis (CutC) domain"/>
    <property type="match status" value="1"/>
</dbReference>
<dbReference type="RefSeq" id="WP_004027728.1">
    <property type="nucleotide sequence ID" value="NZ_AGBZ02000001.1"/>
</dbReference>
<dbReference type="AlphaFoldDB" id="A0AAI9T3B9"/>
<reference evidence="3 4" key="1">
    <citation type="journal article" date="2012" name="J. Proteome Res.">
        <title>Application of Spiroplasma melliferum proteogenomic profiling for the discovery of virulence factors and pathogenicity mechanisms in host-associated spiroplasmas.</title>
        <authorList>
            <person name="Alexeev D."/>
            <person name="Kostrjukova E."/>
            <person name="Aliper A."/>
            <person name="Popenko A."/>
            <person name="Bazaleev N."/>
            <person name="Tyakht A."/>
            <person name="Selezneva O."/>
            <person name="Akopian T."/>
            <person name="Prichodko E."/>
            <person name="Kondratov I."/>
            <person name="Chukin M."/>
            <person name="Demina I."/>
            <person name="Galyamina M."/>
            <person name="Kamashev D."/>
            <person name="Vanyushkina A."/>
            <person name="Ladygina V."/>
            <person name="Levitskii S."/>
            <person name="Lazarev V."/>
            <person name="Govorun V."/>
        </authorList>
    </citation>
    <scope>NUCLEOTIDE SEQUENCE [LARGE SCALE GENOMIC DNA]</scope>
    <source>
        <strain evidence="3 4">KC3</strain>
    </source>
</reference>
<proteinExistence type="inferred from homology"/>
<dbReference type="Proteomes" id="UP000004057">
    <property type="component" value="Unassembled WGS sequence"/>
</dbReference>
<dbReference type="EMBL" id="AGBZ02000001">
    <property type="protein sequence ID" value="KAI92643.1"/>
    <property type="molecule type" value="Genomic_DNA"/>
</dbReference>
<protein>
    <recommendedName>
        <fullName evidence="2">Copper homeostasis protein cutC homolog</fullName>
    </recommendedName>
</protein>
<dbReference type="GO" id="GO:0005507">
    <property type="term" value="F:copper ion binding"/>
    <property type="evidence" value="ECO:0007669"/>
    <property type="project" value="TreeGrafter"/>
</dbReference>
<name>A0AAI9T3B9_SPIME</name>
<dbReference type="SUPFAM" id="SSF110395">
    <property type="entry name" value="CutC-like"/>
    <property type="match status" value="1"/>
</dbReference>
<gene>
    <name evidence="3" type="ORF">SPM_000900</name>
</gene>